<evidence type="ECO:0000259" key="10">
    <source>
        <dbReference type="Pfam" id="PF13870"/>
    </source>
</evidence>
<feature type="domain" description="CCDC113/CCDC96 coiled-coil" evidence="10">
    <location>
        <begin position="882"/>
        <end position="1039"/>
    </location>
</feature>
<feature type="domain" description="CCDC113/CCDC96 coiled-coil" evidence="10">
    <location>
        <begin position="551"/>
        <end position="720"/>
    </location>
</feature>
<accession>A0ABQ9EJ29</accession>
<name>A0ABQ9EJ29_TEGGR</name>
<dbReference type="PANTHER" id="PTHR15654:SF2">
    <property type="entry name" value="COILED-COIL DOMAIN-CONTAINING PROTEIN 113"/>
    <property type="match status" value="1"/>
</dbReference>
<evidence type="ECO:0000256" key="4">
    <source>
        <dbReference type="ARBA" id="ARBA00023273"/>
    </source>
</evidence>
<feature type="compositionally biased region" description="Polar residues" evidence="8">
    <location>
        <begin position="761"/>
        <end position="775"/>
    </location>
</feature>
<comment type="subcellular location">
    <subcellularLocation>
        <location evidence="1">Cell projection</location>
        <location evidence="1">Cilium</location>
    </subcellularLocation>
</comment>
<keyword evidence="3 7" id="KW-0175">Coiled coil</keyword>
<evidence type="ECO:0000313" key="11">
    <source>
        <dbReference type="EMBL" id="KAJ8303535.1"/>
    </source>
</evidence>
<evidence type="ECO:0000256" key="6">
    <source>
        <dbReference type="ARBA" id="ARBA00044798"/>
    </source>
</evidence>
<evidence type="ECO:0000259" key="9">
    <source>
        <dbReference type="Pfam" id="PF05225"/>
    </source>
</evidence>
<feature type="compositionally biased region" description="Basic and acidic residues" evidence="8">
    <location>
        <begin position="405"/>
        <end position="414"/>
    </location>
</feature>
<feature type="coiled-coil region" evidence="7">
    <location>
        <begin position="557"/>
        <end position="648"/>
    </location>
</feature>
<evidence type="ECO:0000256" key="5">
    <source>
        <dbReference type="ARBA" id="ARBA00044506"/>
    </source>
</evidence>
<dbReference type="InterPro" id="IPR025254">
    <property type="entry name" value="CCDC113/CCDC96_CC"/>
</dbReference>
<evidence type="ECO:0000256" key="3">
    <source>
        <dbReference type="ARBA" id="ARBA00023054"/>
    </source>
</evidence>
<comment type="similarity">
    <text evidence="5">Belongs to the CFAP263 family.</text>
</comment>
<keyword evidence="12" id="KW-1185">Reference proteome</keyword>
<feature type="region of interest" description="Disordered" evidence="8">
    <location>
        <begin position="405"/>
        <end position="438"/>
    </location>
</feature>
<keyword evidence="4" id="KW-0966">Cell projection</keyword>
<evidence type="ECO:0000256" key="2">
    <source>
        <dbReference type="ARBA" id="ARBA00022794"/>
    </source>
</evidence>
<gene>
    <name evidence="11" type="ORF">KUTeg_019931</name>
</gene>
<proteinExistence type="inferred from homology"/>
<dbReference type="Pfam" id="PF05225">
    <property type="entry name" value="HTH_psq"/>
    <property type="match status" value="1"/>
</dbReference>
<dbReference type="InterPro" id="IPR007889">
    <property type="entry name" value="HTH_Psq"/>
</dbReference>
<dbReference type="PANTHER" id="PTHR15654">
    <property type="entry name" value="COILED-COIL DOMAIN-CONTAINING PROTEIN 113-RELATED"/>
    <property type="match status" value="1"/>
</dbReference>
<comment type="caution">
    <text evidence="11">The sequence shown here is derived from an EMBL/GenBank/DDBJ whole genome shotgun (WGS) entry which is preliminary data.</text>
</comment>
<feature type="region of interest" description="Disordered" evidence="8">
    <location>
        <begin position="306"/>
        <end position="350"/>
    </location>
</feature>
<dbReference type="EMBL" id="JARBDR010000917">
    <property type="protein sequence ID" value="KAJ8303535.1"/>
    <property type="molecule type" value="Genomic_DNA"/>
</dbReference>
<reference evidence="11 12" key="1">
    <citation type="submission" date="2022-12" db="EMBL/GenBank/DDBJ databases">
        <title>Chromosome-level genome of Tegillarca granosa.</title>
        <authorList>
            <person name="Kim J."/>
        </authorList>
    </citation>
    <scope>NUCLEOTIDE SEQUENCE [LARGE SCALE GENOMIC DNA]</scope>
    <source>
        <strain evidence="11">Teg-2019</strain>
        <tissue evidence="11">Adductor muscle</tissue>
    </source>
</reference>
<feature type="coiled-coil region" evidence="7">
    <location>
        <begin position="796"/>
        <end position="848"/>
    </location>
</feature>
<evidence type="ECO:0000256" key="7">
    <source>
        <dbReference type="SAM" id="Coils"/>
    </source>
</evidence>
<evidence type="ECO:0000313" key="12">
    <source>
        <dbReference type="Proteomes" id="UP001217089"/>
    </source>
</evidence>
<dbReference type="Gene3D" id="1.10.10.60">
    <property type="entry name" value="Homeodomain-like"/>
    <property type="match status" value="1"/>
</dbReference>
<keyword evidence="2" id="KW-0970">Cilium biogenesis/degradation</keyword>
<evidence type="ECO:0000256" key="8">
    <source>
        <dbReference type="SAM" id="MobiDB-lite"/>
    </source>
</evidence>
<sequence length="1088" mass="124902">MDKTTSGLKSPDVFHWQQESHNGGAVQETGLAVRKAAKLYGVPLTTLRDRVDQRVHVDTVKSGPDPLLSELEEARLVEHIGYMAELGYGYSRAQVIALASDLAIHVGKRERNKPLSRFWFSNFQKRWPKIKLMKPRSLSSIRAKAASMDTVQAYYTELETILDRYHLKDRPEGIYNVDEKGISTEHTPPYIVCTEEGAPQAVTSPRGKNTTIIGCGNAIGQQIPPYFVFAGKRKMDHLIEGGLPGTDYDVSESGWSNSNIFENYIKNHFMNFQKGDIYPYNRSAVPESKLKPSTVFKKQTQEIIQSTDLSSSSIQTKTNLSEPTDNDNTPKTSTNCSMSNQRVVSDPSNCQNEIDNSVTVTEFFDGKNIEADTKKKKRKPIKSISGIVGGHAITEDDVTDQIKKFKKSQSDDKKKKPVKSTKQTPDKMPAVALSPQPGPSAYYVDDSGNDFQSEDSDTEGDCCICHKNSPPGLRDCLDLVIVNWALCDICGHWTHLRFCSNAIMEEAELRLAEIKKESYEFDRDILKGAVNPRTNKVISEKVIRYFEDRIRSRDTLIEKLRLKNSTLKVQKKKLHLQLKQKEEMGEVLHEVDFNQLKIENKQYLEKIDDRNQDLLRLKLMAGKTLQVLNTYKKKLHTLTMESERLKTEITQRNDLHSRIDVETNVVEQERAKAEGINKKLRKQLTDYRVPDVMDYVTEKADLYEIQKKVKSWERKVEIAELFRLCEETEKANEVLKAETQMFEKYLKRNEPKDIGGPQPPSTAGSLVPTQSTQNLGAGMNRKRSKSRSSNIDKSLRLTTEQKCDIAQKEMDDLKDEIEKLKEDSEKVVDTYKAIMEEAELRLAEIKKESYEFDRDILKGAVNPRTNKVISEKVIRYFEDRIRSRDTLIEKLRLKNSTLKVQKKKLHLQLKQKEEMGEVLHEVDFNQLKIENKQYLEKIDDRNQDLLRLKLMAGKTLQVLNTYKKKLHTLTMESERLKTEITQRNDLHSRIDVETNVVEQERAKAEGINKSYLTDYRVPDVMDYVTEKADLYEIQKKVKNGIENTQKEMATIIFEQSNGQPMENDGSYNVKLLPVQSGVLRKKFQNKML</sequence>
<feature type="domain" description="HTH psq-type" evidence="9">
    <location>
        <begin position="25"/>
        <end position="55"/>
    </location>
</feature>
<dbReference type="InterPro" id="IPR051885">
    <property type="entry name" value="CC_CF"/>
</dbReference>
<evidence type="ECO:0000256" key="1">
    <source>
        <dbReference type="ARBA" id="ARBA00004138"/>
    </source>
</evidence>
<protein>
    <recommendedName>
        <fullName evidence="6">Cilia- and flagella-associated protein 263</fullName>
    </recommendedName>
</protein>
<feature type="coiled-coil region" evidence="7">
    <location>
        <begin position="888"/>
        <end position="979"/>
    </location>
</feature>
<feature type="region of interest" description="Disordered" evidence="8">
    <location>
        <begin position="749"/>
        <end position="793"/>
    </location>
</feature>
<dbReference type="Pfam" id="PF13870">
    <property type="entry name" value="CCDC113_CCDC96_CC"/>
    <property type="match status" value="2"/>
</dbReference>
<dbReference type="Proteomes" id="UP001217089">
    <property type="component" value="Unassembled WGS sequence"/>
</dbReference>
<organism evidence="11 12">
    <name type="scientific">Tegillarca granosa</name>
    <name type="common">Malaysian cockle</name>
    <name type="synonym">Anadara granosa</name>
    <dbReference type="NCBI Taxonomy" id="220873"/>
    <lineage>
        <taxon>Eukaryota</taxon>
        <taxon>Metazoa</taxon>
        <taxon>Spiralia</taxon>
        <taxon>Lophotrochozoa</taxon>
        <taxon>Mollusca</taxon>
        <taxon>Bivalvia</taxon>
        <taxon>Autobranchia</taxon>
        <taxon>Pteriomorphia</taxon>
        <taxon>Arcoida</taxon>
        <taxon>Arcoidea</taxon>
        <taxon>Arcidae</taxon>
        <taxon>Tegillarca</taxon>
    </lineage>
</organism>